<keyword evidence="6 10" id="KW-0460">Magnesium</keyword>
<dbReference type="PIRSF" id="PIRSF018427">
    <property type="entry name" value="Isopntndiph_ism"/>
    <property type="match status" value="1"/>
</dbReference>
<evidence type="ECO:0000256" key="1">
    <source>
        <dbReference type="ARBA" id="ARBA00004826"/>
    </source>
</evidence>
<comment type="caution">
    <text evidence="13">The sequence shown here is derived from an EMBL/GenBank/DDBJ whole genome shotgun (WGS) entry which is preliminary data.</text>
</comment>
<dbReference type="EC" id="5.3.3.2" evidence="3 10"/>
<feature type="binding site" evidence="10">
    <location>
        <position position="119"/>
    </location>
    <ligand>
        <name>Mn(2+)</name>
        <dbReference type="ChEBI" id="CHEBI:29035"/>
    </ligand>
</feature>
<evidence type="ECO:0000256" key="11">
    <source>
        <dbReference type="PIRSR" id="PIRSR018427-1"/>
    </source>
</evidence>
<evidence type="ECO:0000313" key="14">
    <source>
        <dbReference type="Proteomes" id="UP001144396"/>
    </source>
</evidence>
<dbReference type="InterPro" id="IPR015797">
    <property type="entry name" value="NUDIX_hydrolase-like_dom_sf"/>
</dbReference>
<comment type="pathway">
    <text evidence="1 10">Isoprenoid biosynthesis; dimethylallyl diphosphate biosynthesis; dimethylallyl diphosphate from isopentenyl diphosphate: step 1/1.</text>
</comment>
<feature type="binding site" evidence="10">
    <location>
        <position position="30"/>
    </location>
    <ligand>
        <name>Mn(2+)</name>
        <dbReference type="ChEBI" id="CHEBI:29035"/>
    </ligand>
</feature>
<dbReference type="CDD" id="cd02885">
    <property type="entry name" value="NUDIX_IPP_Isomerase"/>
    <property type="match status" value="1"/>
</dbReference>
<keyword evidence="8 10" id="KW-0414">Isoprene biosynthesis</keyword>
<dbReference type="GO" id="GO:0008299">
    <property type="term" value="P:isoprenoid biosynthetic process"/>
    <property type="evidence" value="ECO:0007669"/>
    <property type="project" value="UniProtKB-UniRule"/>
</dbReference>
<gene>
    <name evidence="10 13" type="primary">idi</name>
    <name evidence="13" type="ORF">ARHIZOSPH14_33470</name>
</gene>
<dbReference type="SUPFAM" id="SSF55811">
    <property type="entry name" value="Nudix"/>
    <property type="match status" value="1"/>
</dbReference>
<feature type="active site" evidence="10 11">
    <location>
        <position position="121"/>
    </location>
</feature>
<evidence type="ECO:0000256" key="5">
    <source>
        <dbReference type="ARBA" id="ARBA00022723"/>
    </source>
</evidence>
<dbReference type="NCBIfam" id="TIGR02150">
    <property type="entry name" value="IPP_isom_1"/>
    <property type="match status" value="1"/>
</dbReference>
<dbReference type="PROSITE" id="PS51462">
    <property type="entry name" value="NUDIX"/>
    <property type="match status" value="1"/>
</dbReference>
<keyword evidence="14" id="KW-1185">Reference proteome</keyword>
<dbReference type="FunFam" id="3.90.79.10:FF:000009">
    <property type="entry name" value="Isopentenyl-diphosphate Delta-isomerase"/>
    <property type="match status" value="1"/>
</dbReference>
<dbReference type="HAMAP" id="MF_00202">
    <property type="entry name" value="Idi"/>
    <property type="match status" value="1"/>
</dbReference>
<dbReference type="Proteomes" id="UP001144396">
    <property type="component" value="Unassembled WGS sequence"/>
</dbReference>
<protein>
    <recommendedName>
        <fullName evidence="3 10">Isopentenyl-diphosphate Delta-isomerase</fullName>
        <shortName evidence="10">IPP isomerase</shortName>
        <ecNumber evidence="3 10">5.3.3.2</ecNumber>
    </recommendedName>
    <alternativeName>
        <fullName evidence="10">IPP:DMAPP isomerase</fullName>
    </alternativeName>
    <alternativeName>
        <fullName evidence="10">Isopentenyl pyrophosphate isomerase</fullName>
    </alternativeName>
</protein>
<comment type="catalytic activity">
    <reaction evidence="10">
        <text>isopentenyl diphosphate = dimethylallyl diphosphate</text>
        <dbReference type="Rhea" id="RHEA:23284"/>
        <dbReference type="ChEBI" id="CHEBI:57623"/>
        <dbReference type="ChEBI" id="CHEBI:128769"/>
        <dbReference type="EC" id="5.3.3.2"/>
    </reaction>
</comment>
<accession>A0A9W6D0R0</accession>
<dbReference type="NCBIfam" id="NF002995">
    <property type="entry name" value="PRK03759.1"/>
    <property type="match status" value="1"/>
</dbReference>
<feature type="binding site" evidence="10">
    <location>
        <position position="37"/>
    </location>
    <ligand>
        <name>Mn(2+)</name>
        <dbReference type="ChEBI" id="CHEBI:29035"/>
    </ligand>
</feature>
<dbReference type="InterPro" id="IPR011876">
    <property type="entry name" value="IsopentenylPP_isomerase_typ1"/>
</dbReference>
<comment type="function">
    <text evidence="10">Catalyzes the 1,3-allylic rearrangement of the homoallylic substrate isopentenyl (IPP) to its highly electrophilic allylic isomer, dimethylallyl diphosphate (DMAPP).</text>
</comment>
<dbReference type="AlphaFoldDB" id="A0A9W6D0R0"/>
<feature type="binding site" evidence="10">
    <location>
        <position position="121"/>
    </location>
    <ligand>
        <name>Mn(2+)</name>
        <dbReference type="ChEBI" id="CHEBI:29035"/>
    </ligand>
</feature>
<feature type="binding site" evidence="10">
    <location>
        <position position="74"/>
    </location>
    <ligand>
        <name>Mn(2+)</name>
        <dbReference type="ChEBI" id="CHEBI:29035"/>
    </ligand>
</feature>
<dbReference type="GO" id="GO:0046872">
    <property type="term" value="F:metal ion binding"/>
    <property type="evidence" value="ECO:0007669"/>
    <property type="project" value="UniProtKB-KW"/>
</dbReference>
<dbReference type="PANTHER" id="PTHR10885">
    <property type="entry name" value="ISOPENTENYL-DIPHOSPHATE DELTA-ISOMERASE"/>
    <property type="match status" value="1"/>
</dbReference>
<keyword evidence="7 10" id="KW-0464">Manganese</keyword>
<evidence type="ECO:0000256" key="7">
    <source>
        <dbReference type="ARBA" id="ARBA00023211"/>
    </source>
</evidence>
<dbReference type="GO" id="GO:0050992">
    <property type="term" value="P:dimethylallyl diphosphate biosynthetic process"/>
    <property type="evidence" value="ECO:0007669"/>
    <property type="project" value="UniProtKB-UniRule"/>
</dbReference>
<dbReference type="InterPro" id="IPR000086">
    <property type="entry name" value="NUDIX_hydrolase_dom"/>
</dbReference>
<comment type="similarity">
    <text evidence="2 10">Belongs to the IPP isomerase type 1 family.</text>
</comment>
<evidence type="ECO:0000256" key="9">
    <source>
        <dbReference type="ARBA" id="ARBA00023235"/>
    </source>
</evidence>
<reference evidence="13" key="1">
    <citation type="submission" date="2022-12" db="EMBL/GenBank/DDBJ databases">
        <title>Reference genome sequencing for broad-spectrum identification of bacterial and archaeal isolates by mass spectrometry.</title>
        <authorList>
            <person name="Sekiguchi Y."/>
            <person name="Tourlousse D.M."/>
        </authorList>
    </citation>
    <scope>NUCLEOTIDE SEQUENCE</scope>
    <source>
        <strain evidence="13">14</strain>
    </source>
</reference>
<keyword evidence="4 10" id="KW-0963">Cytoplasm</keyword>
<evidence type="ECO:0000259" key="12">
    <source>
        <dbReference type="PROSITE" id="PS51462"/>
    </source>
</evidence>
<proteinExistence type="inferred from homology"/>
<dbReference type="InterPro" id="IPR056375">
    <property type="entry name" value="Idi_bact"/>
</dbReference>
<name>A0A9W6D0R0_9MICO</name>
<evidence type="ECO:0000313" key="13">
    <source>
        <dbReference type="EMBL" id="GLI29105.1"/>
    </source>
</evidence>
<feature type="binding site" evidence="10">
    <location>
        <position position="92"/>
    </location>
    <ligand>
        <name>Mg(2+)</name>
        <dbReference type="ChEBI" id="CHEBI:18420"/>
    </ligand>
</feature>
<evidence type="ECO:0000256" key="6">
    <source>
        <dbReference type="ARBA" id="ARBA00022842"/>
    </source>
</evidence>
<dbReference type="Gene3D" id="3.90.79.10">
    <property type="entry name" value="Nucleoside Triphosphate Pyrophosphohydrolase"/>
    <property type="match status" value="1"/>
</dbReference>
<organism evidence="13 14">
    <name type="scientific">Agromyces rhizosphaerae</name>
    <dbReference type="NCBI Taxonomy" id="88374"/>
    <lineage>
        <taxon>Bacteria</taxon>
        <taxon>Bacillati</taxon>
        <taxon>Actinomycetota</taxon>
        <taxon>Actinomycetes</taxon>
        <taxon>Micrococcales</taxon>
        <taxon>Microbacteriaceae</taxon>
        <taxon>Agromyces</taxon>
    </lineage>
</organism>
<comment type="cofactor">
    <cofactor evidence="10">
        <name>Mg(2+)</name>
        <dbReference type="ChEBI" id="CHEBI:18420"/>
    </cofactor>
    <text evidence="10">Binds 1 Mg(2+) ion per subunit. The magnesium ion binds only when substrate is bound.</text>
</comment>
<dbReference type="GO" id="GO:0004452">
    <property type="term" value="F:isopentenyl-diphosphate delta-isomerase activity"/>
    <property type="evidence" value="ECO:0007669"/>
    <property type="project" value="UniProtKB-UniRule"/>
</dbReference>
<evidence type="ECO:0000256" key="10">
    <source>
        <dbReference type="HAMAP-Rule" id="MF_00202"/>
    </source>
</evidence>
<feature type="active site" evidence="10 11">
    <location>
        <position position="72"/>
    </location>
</feature>
<evidence type="ECO:0000256" key="2">
    <source>
        <dbReference type="ARBA" id="ARBA00007579"/>
    </source>
</evidence>
<evidence type="ECO:0000256" key="8">
    <source>
        <dbReference type="ARBA" id="ARBA00023229"/>
    </source>
</evidence>
<dbReference type="GO" id="GO:0005737">
    <property type="term" value="C:cytoplasm"/>
    <property type="evidence" value="ECO:0007669"/>
    <property type="project" value="UniProtKB-SubCell"/>
</dbReference>
<sequence>MTMHDTVDDEVVLLDEAGEPIGTAPKSAAHGPDTALHLAFSCHVRNPIGEVLVTRRALSKATWPGVWTNSFCGHPKPSEPLLAAVRRRAEFELGLELTSIELALPLFRYRAVDASGTVENEVCPVYIATTDGEPDPNPREVAEYRWVEPAALAAGVAATPWAFSPWLVMQARELELYGD</sequence>
<feature type="domain" description="Nudix hydrolase" evidence="12">
    <location>
        <begin position="35"/>
        <end position="169"/>
    </location>
</feature>
<comment type="cofactor">
    <cofactor evidence="10">
        <name>Mn(2+)</name>
        <dbReference type="ChEBI" id="CHEBI:29035"/>
    </cofactor>
    <text evidence="10">Binds 1 Mn(2+) ion per subunit.</text>
</comment>
<keyword evidence="5 10" id="KW-0479">Metal-binding</keyword>
<evidence type="ECO:0000256" key="3">
    <source>
        <dbReference type="ARBA" id="ARBA00012057"/>
    </source>
</evidence>
<comment type="subcellular location">
    <subcellularLocation>
        <location evidence="10">Cytoplasm</location>
    </subcellularLocation>
</comment>
<keyword evidence="9 10" id="KW-0413">Isomerase</keyword>
<dbReference type="EMBL" id="BSDP01000001">
    <property type="protein sequence ID" value="GLI29105.1"/>
    <property type="molecule type" value="Genomic_DNA"/>
</dbReference>
<dbReference type="Pfam" id="PF00293">
    <property type="entry name" value="NUDIX"/>
    <property type="match status" value="1"/>
</dbReference>
<evidence type="ECO:0000256" key="4">
    <source>
        <dbReference type="ARBA" id="ARBA00022490"/>
    </source>
</evidence>
<dbReference type="PANTHER" id="PTHR10885:SF0">
    <property type="entry name" value="ISOPENTENYL-DIPHOSPHATE DELTA-ISOMERASE"/>
    <property type="match status" value="1"/>
</dbReference>